<evidence type="ECO:0000256" key="7">
    <source>
        <dbReference type="ARBA" id="ARBA00022729"/>
    </source>
</evidence>
<keyword evidence="12" id="KW-0325">Glycoprotein</keyword>
<keyword evidence="8" id="KW-0547">Nucleotide-binding</keyword>
<evidence type="ECO:0000313" key="17">
    <source>
        <dbReference type="Proteomes" id="UP000836841"/>
    </source>
</evidence>
<feature type="non-terminal residue" evidence="16">
    <location>
        <position position="404"/>
    </location>
</feature>
<accession>A0AAU9RN24</accession>
<keyword evidence="11" id="KW-1015">Disulfide bond</keyword>
<keyword evidence="4" id="KW-0134">Cell wall</keyword>
<keyword evidence="5" id="KW-0964">Secreted</keyword>
<dbReference type="GO" id="GO:0050660">
    <property type="term" value="F:flavin adenine dinucleotide binding"/>
    <property type="evidence" value="ECO:0007669"/>
    <property type="project" value="InterPro"/>
</dbReference>
<dbReference type="SUPFAM" id="SSF56176">
    <property type="entry name" value="FAD-binding/transporter-associated domain-like"/>
    <property type="match status" value="1"/>
</dbReference>
<feature type="chain" id="PRO_5043762388" description="FAD-binding PCMH-type domain-containing protein" evidence="13">
    <location>
        <begin position="31"/>
        <end position="404"/>
    </location>
</feature>
<evidence type="ECO:0000256" key="8">
    <source>
        <dbReference type="ARBA" id="ARBA00022741"/>
    </source>
</evidence>
<evidence type="ECO:0000256" key="4">
    <source>
        <dbReference type="ARBA" id="ARBA00022512"/>
    </source>
</evidence>
<name>A0AAU9RN24_THLAR</name>
<feature type="signal peptide" evidence="13">
    <location>
        <begin position="1"/>
        <end position="30"/>
    </location>
</feature>
<keyword evidence="6" id="KW-0285">Flavoprotein</keyword>
<gene>
    <name evidence="16" type="ORF">TAV2_LOCUS5369</name>
</gene>
<organism evidence="16 17">
    <name type="scientific">Thlaspi arvense</name>
    <name type="common">Field penny-cress</name>
    <dbReference type="NCBI Taxonomy" id="13288"/>
    <lineage>
        <taxon>Eukaryota</taxon>
        <taxon>Viridiplantae</taxon>
        <taxon>Streptophyta</taxon>
        <taxon>Embryophyta</taxon>
        <taxon>Tracheophyta</taxon>
        <taxon>Spermatophyta</taxon>
        <taxon>Magnoliopsida</taxon>
        <taxon>eudicotyledons</taxon>
        <taxon>Gunneridae</taxon>
        <taxon>Pentapetalae</taxon>
        <taxon>rosids</taxon>
        <taxon>malvids</taxon>
        <taxon>Brassicales</taxon>
        <taxon>Brassicaceae</taxon>
        <taxon>Thlaspideae</taxon>
        <taxon>Thlaspi</taxon>
    </lineage>
</organism>
<dbReference type="FunFam" id="3.30.43.10:FF:000004">
    <property type="entry name" value="Berberine bridge enzyme-like 15"/>
    <property type="match status" value="1"/>
</dbReference>
<evidence type="ECO:0000256" key="2">
    <source>
        <dbReference type="ARBA" id="ARBA00004191"/>
    </source>
</evidence>
<evidence type="ECO:0000256" key="13">
    <source>
        <dbReference type="SAM" id="SignalP"/>
    </source>
</evidence>
<evidence type="ECO:0000256" key="5">
    <source>
        <dbReference type="ARBA" id="ARBA00022525"/>
    </source>
</evidence>
<sequence>MAISKPLSALSCISFLALYLSFYTITPCSSSTSLQDDFIKCIHENTNVDFPLDKTFFAPERNASIFVEVLESTAQNQRYLTNSMPKPGLIFKPVHEFHVQASIICSKKLGVHFRVRSGGHDYEGVSYVSQIETPFIIIDLSRLRQINVDIEDNSAWVQAGATIAGNNGNKTVAMSYIGQFLGEKGKLMEVMHRDFPELGLTQEDCIDMSWIESIVYNSGFRTNPLPPPEILLQEKSPIGEVYFKGKSDFAKEPIPVLGLKGMIKKFLEEDAVLVIWTPYGGMMDKIHESDIPFPHRSGTIFMIQYYKSWSDSEKRPDMRIKWIRELYDYMTPYVSSNPRQSYVNYRDLDLGKNSKNSKENLRNAQIWGAKYFKDNFNRLVKVKTKVDPENFFRHEQSIPPLCLS</sequence>
<dbReference type="Pfam" id="PF01565">
    <property type="entry name" value="FAD_binding_4"/>
    <property type="match status" value="1"/>
</dbReference>
<evidence type="ECO:0000256" key="11">
    <source>
        <dbReference type="ARBA" id="ARBA00023157"/>
    </source>
</evidence>
<reference evidence="16 17" key="1">
    <citation type="submission" date="2022-03" db="EMBL/GenBank/DDBJ databases">
        <authorList>
            <person name="Nunn A."/>
            <person name="Chopra R."/>
            <person name="Nunn A."/>
            <person name="Contreras Garrido A."/>
        </authorList>
    </citation>
    <scope>NUCLEOTIDE SEQUENCE [LARGE SCALE GENOMIC DNA]</scope>
</reference>
<proteinExistence type="inferred from homology"/>
<evidence type="ECO:0000256" key="6">
    <source>
        <dbReference type="ARBA" id="ARBA00022630"/>
    </source>
</evidence>
<evidence type="ECO:0000256" key="1">
    <source>
        <dbReference type="ARBA" id="ARBA00001974"/>
    </source>
</evidence>
<dbReference type="Pfam" id="PF08031">
    <property type="entry name" value="BBE"/>
    <property type="match status" value="1"/>
</dbReference>
<evidence type="ECO:0000256" key="3">
    <source>
        <dbReference type="ARBA" id="ARBA00005466"/>
    </source>
</evidence>
<keyword evidence="17" id="KW-1185">Reference proteome</keyword>
<evidence type="ECO:0008006" key="18">
    <source>
        <dbReference type="Google" id="ProtNLM"/>
    </source>
</evidence>
<protein>
    <recommendedName>
        <fullName evidence="18">FAD-binding PCMH-type domain-containing protein</fullName>
    </recommendedName>
</protein>
<evidence type="ECO:0000259" key="15">
    <source>
        <dbReference type="Pfam" id="PF08031"/>
    </source>
</evidence>
<feature type="domain" description="Berberine/berberine-like" evidence="15">
    <location>
        <begin position="341"/>
        <end position="399"/>
    </location>
</feature>
<evidence type="ECO:0000313" key="16">
    <source>
        <dbReference type="EMBL" id="CAH2046489.1"/>
    </source>
</evidence>
<dbReference type="InterPro" id="IPR006094">
    <property type="entry name" value="Oxid_FAD_bind_N"/>
</dbReference>
<feature type="domain" description="FAD linked oxidase N-terminal" evidence="14">
    <location>
        <begin position="88"/>
        <end position="163"/>
    </location>
</feature>
<evidence type="ECO:0000256" key="12">
    <source>
        <dbReference type="ARBA" id="ARBA00023180"/>
    </source>
</evidence>
<comment type="similarity">
    <text evidence="3">Belongs to the oxygen-dependent FAD-linked oxidoreductase family.</text>
</comment>
<dbReference type="InterPro" id="IPR036318">
    <property type="entry name" value="FAD-bd_PCMH-like_sf"/>
</dbReference>
<dbReference type="Gene3D" id="3.30.43.10">
    <property type="entry name" value="Uridine Diphospho-n-acetylenolpyruvylglucosamine Reductase, domain 2"/>
    <property type="match status" value="1"/>
</dbReference>
<dbReference type="EMBL" id="OU466858">
    <property type="protein sequence ID" value="CAH2046489.1"/>
    <property type="molecule type" value="Genomic_DNA"/>
</dbReference>
<comment type="subcellular location">
    <subcellularLocation>
        <location evidence="2">Secreted</location>
        <location evidence="2">Cell wall</location>
    </subcellularLocation>
</comment>
<dbReference type="InterPro" id="IPR012951">
    <property type="entry name" value="BBE"/>
</dbReference>
<dbReference type="Gene3D" id="3.40.462.20">
    <property type="match status" value="1"/>
</dbReference>
<keyword evidence="7 13" id="KW-0732">Signal</keyword>
<dbReference type="PANTHER" id="PTHR32448">
    <property type="entry name" value="OS08G0158400 PROTEIN"/>
    <property type="match status" value="1"/>
</dbReference>
<dbReference type="Proteomes" id="UP000836841">
    <property type="component" value="Chromosome 2"/>
</dbReference>
<evidence type="ECO:0000256" key="10">
    <source>
        <dbReference type="ARBA" id="ARBA00023002"/>
    </source>
</evidence>
<dbReference type="InterPro" id="IPR016167">
    <property type="entry name" value="FAD-bd_PCMH_sub1"/>
</dbReference>
<keyword evidence="10" id="KW-0560">Oxidoreductase</keyword>
<evidence type="ECO:0000259" key="14">
    <source>
        <dbReference type="Pfam" id="PF01565"/>
    </source>
</evidence>
<dbReference type="AlphaFoldDB" id="A0AAU9RN24"/>
<dbReference type="GO" id="GO:0016491">
    <property type="term" value="F:oxidoreductase activity"/>
    <property type="evidence" value="ECO:0007669"/>
    <property type="project" value="UniProtKB-KW"/>
</dbReference>
<evidence type="ECO:0000256" key="9">
    <source>
        <dbReference type="ARBA" id="ARBA00022827"/>
    </source>
</evidence>
<keyword evidence="9" id="KW-0274">FAD</keyword>
<comment type="cofactor">
    <cofactor evidence="1">
        <name>FAD</name>
        <dbReference type="ChEBI" id="CHEBI:57692"/>
    </cofactor>
</comment>